<evidence type="ECO:0000259" key="6">
    <source>
        <dbReference type="PROSITE" id="PS51349"/>
    </source>
</evidence>
<dbReference type="EMBL" id="JAJBZT010000005">
    <property type="protein sequence ID" value="MCB6184047.1"/>
    <property type="molecule type" value="Genomic_DNA"/>
</dbReference>
<gene>
    <name evidence="7" type="ORF">LIN78_10870</name>
</gene>
<accession>A0ABS8D7C4</accession>
<proteinExistence type="inferred from homology"/>
<evidence type="ECO:0000256" key="4">
    <source>
        <dbReference type="ARBA" id="ARBA00023002"/>
    </source>
</evidence>
<dbReference type="PIRSF" id="PIRSF000138">
    <property type="entry name" value="Al-hdrx_acd_dh"/>
    <property type="match status" value="1"/>
</dbReference>
<evidence type="ECO:0000313" key="8">
    <source>
        <dbReference type="Proteomes" id="UP001165395"/>
    </source>
</evidence>
<dbReference type="InterPro" id="IPR012133">
    <property type="entry name" value="Alpha-hydoxy_acid_DH_FMN"/>
</dbReference>
<dbReference type="CDD" id="cd02809">
    <property type="entry name" value="alpha_hydroxyacid_oxid_FMN"/>
    <property type="match status" value="1"/>
</dbReference>
<sequence length="399" mass="44523">MKRQLYQGRNVAYAASIADLAAMAKKRLPNFAWEYLEGGAEDELAMQRNRRSFDDFTLTPRTLVDVSQRDQSVSLWDQSLSSPMLIGPTGFNGMLWPDADRLLSSAAAQFGIPFCLATLSNSRLESVAQAMQRYPNPNLWLQLYLFKDRSCTTDLLNRAKHAGVSTIVLTTDATVYGNRNWEARNYRGFKQPNWRNRLQLIARPHWVWQILINGLPRFSNLDEFIGKQADALQVAAWIESQMDTRINWHTLSWLRDQWQGKLLIKGVLHPDDAKQAASIGVDGIVVSNHGGRQLDVAPAAFECLPAITEAIQGRCKILLDSGIRRGTDILKAKANGADAVMLGRATLYGVAADGANGVTRALTILHTEIDNAMAQLGMTNLHHNGRREVDLISRMDNPE</sequence>
<dbReference type="InterPro" id="IPR000262">
    <property type="entry name" value="FMN-dep_DH"/>
</dbReference>
<comment type="cofactor">
    <cofactor evidence="1">
        <name>FMN</name>
        <dbReference type="ChEBI" id="CHEBI:58210"/>
    </cofactor>
</comment>
<name>A0ABS8D7C4_9NEIS</name>
<evidence type="ECO:0000256" key="5">
    <source>
        <dbReference type="ARBA" id="ARBA00024042"/>
    </source>
</evidence>
<keyword evidence="2" id="KW-0285">Flavoprotein</keyword>
<comment type="caution">
    <text evidence="7">The sequence shown here is derived from an EMBL/GenBank/DDBJ whole genome shotgun (WGS) entry which is preliminary data.</text>
</comment>
<comment type="similarity">
    <text evidence="5">Belongs to the FMN-dependent alpha-hydroxy acid dehydrogenase family.</text>
</comment>
<feature type="domain" description="FMN hydroxy acid dehydrogenase" evidence="6">
    <location>
        <begin position="9"/>
        <end position="394"/>
    </location>
</feature>
<dbReference type="Pfam" id="PF01070">
    <property type="entry name" value="FMN_dh"/>
    <property type="match status" value="1"/>
</dbReference>
<dbReference type="InterPro" id="IPR013785">
    <property type="entry name" value="Aldolase_TIM"/>
</dbReference>
<evidence type="ECO:0000256" key="3">
    <source>
        <dbReference type="ARBA" id="ARBA00022643"/>
    </source>
</evidence>
<dbReference type="InterPro" id="IPR008259">
    <property type="entry name" value="FMN_hydac_DH_AS"/>
</dbReference>
<dbReference type="InterPro" id="IPR037396">
    <property type="entry name" value="FMN_HAD"/>
</dbReference>
<protein>
    <submittedName>
        <fullName evidence="7">Alpha-hydroxy-acid oxidizing protein</fullName>
    </submittedName>
</protein>
<reference evidence="7" key="1">
    <citation type="submission" date="2021-10" db="EMBL/GenBank/DDBJ databases">
        <title>The complete genome sequence of Leeia sp. TBRC 13508.</title>
        <authorList>
            <person name="Charoenyingcharoen P."/>
            <person name="Yukphan P."/>
        </authorList>
    </citation>
    <scope>NUCLEOTIDE SEQUENCE</scope>
    <source>
        <strain evidence="7">TBRC 13508</strain>
    </source>
</reference>
<keyword evidence="8" id="KW-1185">Reference proteome</keyword>
<dbReference type="Gene3D" id="3.20.20.70">
    <property type="entry name" value="Aldolase class I"/>
    <property type="match status" value="1"/>
</dbReference>
<dbReference type="Proteomes" id="UP001165395">
    <property type="component" value="Unassembled WGS sequence"/>
</dbReference>
<dbReference type="PANTHER" id="PTHR10578">
    <property type="entry name" value="S -2-HYDROXY-ACID OXIDASE-RELATED"/>
    <property type="match status" value="1"/>
</dbReference>
<dbReference type="PROSITE" id="PS00557">
    <property type="entry name" value="FMN_HYDROXY_ACID_DH_1"/>
    <property type="match status" value="1"/>
</dbReference>
<evidence type="ECO:0000256" key="1">
    <source>
        <dbReference type="ARBA" id="ARBA00001917"/>
    </source>
</evidence>
<dbReference type="PROSITE" id="PS51349">
    <property type="entry name" value="FMN_HYDROXY_ACID_DH_2"/>
    <property type="match status" value="1"/>
</dbReference>
<dbReference type="RefSeq" id="WP_227180823.1">
    <property type="nucleotide sequence ID" value="NZ_JAJBZT010000005.1"/>
</dbReference>
<evidence type="ECO:0000313" key="7">
    <source>
        <dbReference type="EMBL" id="MCB6184047.1"/>
    </source>
</evidence>
<keyword evidence="3" id="KW-0288">FMN</keyword>
<dbReference type="SUPFAM" id="SSF51395">
    <property type="entry name" value="FMN-linked oxidoreductases"/>
    <property type="match status" value="1"/>
</dbReference>
<evidence type="ECO:0000256" key="2">
    <source>
        <dbReference type="ARBA" id="ARBA00022630"/>
    </source>
</evidence>
<organism evidence="7 8">
    <name type="scientific">Leeia speluncae</name>
    <dbReference type="NCBI Taxonomy" id="2884804"/>
    <lineage>
        <taxon>Bacteria</taxon>
        <taxon>Pseudomonadati</taxon>
        <taxon>Pseudomonadota</taxon>
        <taxon>Betaproteobacteria</taxon>
        <taxon>Neisseriales</taxon>
        <taxon>Leeiaceae</taxon>
        <taxon>Leeia</taxon>
    </lineage>
</organism>
<dbReference type="PANTHER" id="PTHR10578:SF107">
    <property type="entry name" value="2-HYDROXYACID OXIDASE 1"/>
    <property type="match status" value="1"/>
</dbReference>
<keyword evidence="4" id="KW-0560">Oxidoreductase</keyword>